<evidence type="ECO:0000313" key="2">
    <source>
        <dbReference type="Proteomes" id="UP001331515"/>
    </source>
</evidence>
<name>A0AAN8DWY8_CHAGU</name>
<reference evidence="1 2" key="1">
    <citation type="journal article" date="2023" name="Mol. Biol. Evol.">
        <title>Genomics of Secondarily Temperate Adaptation in the Only Non-Antarctic Icefish.</title>
        <authorList>
            <person name="Rivera-Colon A.G."/>
            <person name="Rayamajhi N."/>
            <person name="Minhas B.F."/>
            <person name="Madrigal G."/>
            <person name="Bilyk K.T."/>
            <person name="Yoon V."/>
            <person name="Hune M."/>
            <person name="Gregory S."/>
            <person name="Cheng C.H.C."/>
            <person name="Catchen J.M."/>
        </authorList>
    </citation>
    <scope>NUCLEOTIDE SEQUENCE [LARGE SCALE GENOMIC DNA]</scope>
    <source>
        <tissue evidence="1">White muscle</tissue>
    </source>
</reference>
<sequence>MQLECMQREARTKHEQDKNATAVLRSELHDLRSQFEESLKSHEHAKRSLIEQRRFLMQDGRNGWEMKGLFGLDRIGHHGSSANVRGLCPN</sequence>
<dbReference type="AlphaFoldDB" id="A0AAN8DWY8"/>
<evidence type="ECO:0000313" key="1">
    <source>
        <dbReference type="EMBL" id="KAK5930140.1"/>
    </source>
</evidence>
<comment type="caution">
    <text evidence="1">The sequence shown here is derived from an EMBL/GenBank/DDBJ whole genome shotgun (WGS) entry which is preliminary data.</text>
</comment>
<proteinExistence type="predicted"/>
<protein>
    <submittedName>
        <fullName evidence="1">Uncharacterized protein</fullName>
    </submittedName>
</protein>
<gene>
    <name evidence="1" type="ORF">CgunFtcFv8_026403</name>
</gene>
<dbReference type="EMBL" id="JAURVH010001516">
    <property type="protein sequence ID" value="KAK5930140.1"/>
    <property type="molecule type" value="Genomic_DNA"/>
</dbReference>
<accession>A0AAN8DWY8</accession>
<keyword evidence="2" id="KW-1185">Reference proteome</keyword>
<organism evidence="1 2">
    <name type="scientific">Champsocephalus gunnari</name>
    <name type="common">Mackerel icefish</name>
    <dbReference type="NCBI Taxonomy" id="52237"/>
    <lineage>
        <taxon>Eukaryota</taxon>
        <taxon>Metazoa</taxon>
        <taxon>Chordata</taxon>
        <taxon>Craniata</taxon>
        <taxon>Vertebrata</taxon>
        <taxon>Euteleostomi</taxon>
        <taxon>Actinopterygii</taxon>
        <taxon>Neopterygii</taxon>
        <taxon>Teleostei</taxon>
        <taxon>Neoteleostei</taxon>
        <taxon>Acanthomorphata</taxon>
        <taxon>Eupercaria</taxon>
        <taxon>Perciformes</taxon>
        <taxon>Notothenioidei</taxon>
        <taxon>Channichthyidae</taxon>
        <taxon>Champsocephalus</taxon>
    </lineage>
</organism>
<dbReference type="Proteomes" id="UP001331515">
    <property type="component" value="Unassembled WGS sequence"/>
</dbReference>